<dbReference type="Proteomes" id="UP000821866">
    <property type="component" value="Unassembled WGS sequence"/>
</dbReference>
<reference evidence="1" key="2">
    <citation type="submission" date="2021-09" db="EMBL/GenBank/DDBJ databases">
        <authorList>
            <person name="Jia N."/>
            <person name="Wang J."/>
            <person name="Shi W."/>
            <person name="Du L."/>
            <person name="Sun Y."/>
            <person name="Zhan W."/>
            <person name="Jiang J."/>
            <person name="Wang Q."/>
            <person name="Zhang B."/>
            <person name="Ji P."/>
            <person name="Sakyi L.B."/>
            <person name="Cui X."/>
            <person name="Yuan T."/>
            <person name="Jiang B."/>
            <person name="Yang W."/>
            <person name="Lam T.T.-Y."/>
            <person name="Chang Q."/>
            <person name="Ding S."/>
            <person name="Wang X."/>
            <person name="Zhu J."/>
            <person name="Ruan X."/>
            <person name="Zhao L."/>
            <person name="Wei J."/>
            <person name="Que T."/>
            <person name="Du C."/>
            <person name="Cheng J."/>
            <person name="Dai P."/>
            <person name="Han X."/>
            <person name="Huang E."/>
            <person name="Gao Y."/>
            <person name="Liu J."/>
            <person name="Shao H."/>
            <person name="Ye R."/>
            <person name="Li L."/>
            <person name="Wei W."/>
            <person name="Wang X."/>
            <person name="Wang C."/>
            <person name="Huo Q."/>
            <person name="Li W."/>
            <person name="Guo W."/>
            <person name="Chen H."/>
            <person name="Chen S."/>
            <person name="Zhou L."/>
            <person name="Zhou L."/>
            <person name="Ni X."/>
            <person name="Tian J."/>
            <person name="Zhou Y."/>
            <person name="Sheng Y."/>
            <person name="Liu T."/>
            <person name="Pan Y."/>
            <person name="Xia L."/>
            <person name="Li J."/>
            <person name="Zhao F."/>
            <person name="Cao W."/>
        </authorList>
    </citation>
    <scope>NUCLEOTIDE SEQUENCE</scope>
    <source>
        <strain evidence="1">Rmic-2018</strain>
        <tissue evidence="1">Larvae</tissue>
    </source>
</reference>
<comment type="caution">
    <text evidence="1">The sequence shown here is derived from an EMBL/GenBank/DDBJ whole genome shotgun (WGS) entry which is preliminary data.</text>
</comment>
<keyword evidence="2" id="KW-1185">Reference proteome</keyword>
<dbReference type="AlphaFoldDB" id="A0A9J6CU40"/>
<evidence type="ECO:0000313" key="2">
    <source>
        <dbReference type="Proteomes" id="UP000821866"/>
    </source>
</evidence>
<dbReference type="EMBL" id="JABSTU010006855">
    <property type="protein sequence ID" value="KAH7931959.1"/>
    <property type="molecule type" value="Genomic_DNA"/>
</dbReference>
<protein>
    <submittedName>
        <fullName evidence="1">Uncharacterized protein</fullName>
    </submittedName>
</protein>
<organism evidence="1 2">
    <name type="scientific">Rhipicephalus microplus</name>
    <name type="common">Cattle tick</name>
    <name type="synonym">Boophilus microplus</name>
    <dbReference type="NCBI Taxonomy" id="6941"/>
    <lineage>
        <taxon>Eukaryota</taxon>
        <taxon>Metazoa</taxon>
        <taxon>Ecdysozoa</taxon>
        <taxon>Arthropoda</taxon>
        <taxon>Chelicerata</taxon>
        <taxon>Arachnida</taxon>
        <taxon>Acari</taxon>
        <taxon>Parasitiformes</taxon>
        <taxon>Ixodida</taxon>
        <taxon>Ixodoidea</taxon>
        <taxon>Ixodidae</taxon>
        <taxon>Rhipicephalinae</taxon>
        <taxon>Rhipicephalus</taxon>
        <taxon>Boophilus</taxon>
    </lineage>
</organism>
<evidence type="ECO:0000313" key="1">
    <source>
        <dbReference type="EMBL" id="KAH7931959.1"/>
    </source>
</evidence>
<gene>
    <name evidence="1" type="ORF">HPB51_029641</name>
</gene>
<reference evidence="1" key="1">
    <citation type="journal article" date="2020" name="Cell">
        <title>Large-Scale Comparative Analyses of Tick Genomes Elucidate Their Genetic Diversity and Vector Capacities.</title>
        <authorList>
            <consortium name="Tick Genome and Microbiome Consortium (TIGMIC)"/>
            <person name="Jia N."/>
            <person name="Wang J."/>
            <person name="Shi W."/>
            <person name="Du L."/>
            <person name="Sun Y."/>
            <person name="Zhan W."/>
            <person name="Jiang J.F."/>
            <person name="Wang Q."/>
            <person name="Zhang B."/>
            <person name="Ji P."/>
            <person name="Bell-Sakyi L."/>
            <person name="Cui X.M."/>
            <person name="Yuan T.T."/>
            <person name="Jiang B.G."/>
            <person name="Yang W.F."/>
            <person name="Lam T.T."/>
            <person name="Chang Q.C."/>
            <person name="Ding S.J."/>
            <person name="Wang X.J."/>
            <person name="Zhu J.G."/>
            <person name="Ruan X.D."/>
            <person name="Zhao L."/>
            <person name="Wei J.T."/>
            <person name="Ye R.Z."/>
            <person name="Que T.C."/>
            <person name="Du C.H."/>
            <person name="Zhou Y.H."/>
            <person name="Cheng J.X."/>
            <person name="Dai P.F."/>
            <person name="Guo W.B."/>
            <person name="Han X.H."/>
            <person name="Huang E.J."/>
            <person name="Li L.F."/>
            <person name="Wei W."/>
            <person name="Gao Y.C."/>
            <person name="Liu J.Z."/>
            <person name="Shao H.Z."/>
            <person name="Wang X."/>
            <person name="Wang C.C."/>
            <person name="Yang T.C."/>
            <person name="Huo Q.B."/>
            <person name="Li W."/>
            <person name="Chen H.Y."/>
            <person name="Chen S.E."/>
            <person name="Zhou L.G."/>
            <person name="Ni X.B."/>
            <person name="Tian J.H."/>
            <person name="Sheng Y."/>
            <person name="Liu T."/>
            <person name="Pan Y.S."/>
            <person name="Xia L.Y."/>
            <person name="Li J."/>
            <person name="Zhao F."/>
            <person name="Cao W.C."/>
        </authorList>
    </citation>
    <scope>NUCLEOTIDE SEQUENCE</scope>
    <source>
        <strain evidence="1">Rmic-2018</strain>
    </source>
</reference>
<sequence>MPVIHLFRQSSFRRTVRNVKPHLLFAGGAPEPFLGFLLSDRHPIESPQPCMAEETSVLCPICRIPELSRRAHHFTLHHSRLFSVAIRHAIPRAAQPPPVSTTVEAVVALLRSARPDLQAKGALSTREM</sequence>
<name>A0A9J6CU40_RHIMP</name>
<proteinExistence type="predicted"/>
<accession>A0A9J6CU40</accession>